<reference evidence="1 2" key="1">
    <citation type="submission" date="2018-05" db="EMBL/GenBank/DDBJ databases">
        <title>Genomic Encyclopedia of Type Strains, Phase I: the one thousand microbial genomes (KMG-I) project.</title>
        <authorList>
            <person name="Kyrpides N."/>
        </authorList>
    </citation>
    <scope>NUCLEOTIDE SEQUENCE [LARGE SCALE GENOMIC DNA]</scope>
    <source>
        <strain evidence="1 2">DSM 15611</strain>
    </source>
</reference>
<dbReference type="EMBL" id="QJJX01000063">
    <property type="protein sequence ID" value="PXX16619.1"/>
    <property type="molecule type" value="Genomic_DNA"/>
</dbReference>
<protein>
    <submittedName>
        <fullName evidence="1">Uncharacterized protein</fullName>
    </submittedName>
</protein>
<dbReference type="OrthoDB" id="1093056at2"/>
<proteinExistence type="predicted"/>
<dbReference type="Proteomes" id="UP000248314">
    <property type="component" value="Unassembled WGS sequence"/>
</dbReference>
<sequence length="119" mass="13610">MPLDRKTIRKLNFNPKKNPTKQSNIFVPICLFSTYRVDSTDSSFQYRTIIIYPKLLFICFKIHIFAFGNISLNYPLSIASAKELYTNLSQIPVKRIAHAEVLLAGRLGNTWGGMIITKN</sequence>
<name>A0A318HNV8_9BACT</name>
<dbReference type="RefSeq" id="WP_044076050.1">
    <property type="nucleotide sequence ID" value="NZ_BAIZ01000079.1"/>
</dbReference>
<accession>A0A318HNV8</accession>
<evidence type="ECO:0000313" key="2">
    <source>
        <dbReference type="Proteomes" id="UP000248314"/>
    </source>
</evidence>
<dbReference type="AlphaFoldDB" id="A0A318HNV8"/>
<gene>
    <name evidence="1" type="ORF">EJ73_02761</name>
</gene>
<comment type="caution">
    <text evidence="1">The sequence shown here is derived from an EMBL/GenBank/DDBJ whole genome shotgun (WGS) entry which is preliminary data.</text>
</comment>
<organism evidence="1 2">
    <name type="scientific">Hoylesella shahii DSM 15611 = JCM 12083</name>
    <dbReference type="NCBI Taxonomy" id="1122991"/>
    <lineage>
        <taxon>Bacteria</taxon>
        <taxon>Pseudomonadati</taxon>
        <taxon>Bacteroidota</taxon>
        <taxon>Bacteroidia</taxon>
        <taxon>Bacteroidales</taxon>
        <taxon>Prevotellaceae</taxon>
        <taxon>Hoylesella</taxon>
    </lineage>
</organism>
<keyword evidence="2" id="KW-1185">Reference proteome</keyword>
<evidence type="ECO:0000313" key="1">
    <source>
        <dbReference type="EMBL" id="PXX16619.1"/>
    </source>
</evidence>